<name>A0A8J6FAH6_ELECQ</name>
<comment type="subcellular location">
    <subcellularLocation>
        <location evidence="2">Chromosome</location>
        <location evidence="2">Centromere</location>
        <location evidence="2">Kinetochore</location>
    </subcellularLocation>
    <subcellularLocation>
        <location evidence="1">Nucleus</location>
    </subcellularLocation>
</comment>
<keyword evidence="16" id="KW-1185">Reference proteome</keyword>
<protein>
    <recommendedName>
        <fullName evidence="14">Kinetochore protein Nuf2 N-terminal domain-containing protein</fullName>
    </recommendedName>
</protein>
<keyword evidence="11" id="KW-0137">Centromere</keyword>
<evidence type="ECO:0000256" key="11">
    <source>
        <dbReference type="ARBA" id="ARBA00023328"/>
    </source>
</evidence>
<proteinExistence type="inferred from homology"/>
<evidence type="ECO:0000256" key="8">
    <source>
        <dbReference type="ARBA" id="ARBA00023054"/>
    </source>
</evidence>
<sequence>MNKLTFPQFPATELVTFFRQQVLTGAEAKNFTKTDIYPNPKPEWIQRLFMRVLQRAFNLGMEHFYMVPMDVDIQYPHLMEGFAPVAYIVKLMTRFLPMCLIYDFHASDVLNPKGKRTLYLLSGIVNFLHFRDTRKAAYTAFCLNYKTALENINQQQRTIQELEAKFEKLTTVPPEQQAEFKALSSDIHDLQQTLSQEYRAKDLVLQEKIAHQKEDFNEKTKKMNQHKLSIATMKEEQERMKTQIVESPGQRKNKTERMKENVHRLKQARQETSEKCDNYRDRVTVACLWQSDVQAYNKKLHSIEGNLEIYRKILEETRQKEEQIVNKNLELKSLTNEEVQLKRAIQTKKEKLAKMDIKLQKKLEDFELRKNEILKICSHIQEKRQAVHGRVSQVLHETQQINNNKELLLETAGGEKKEYQDVMKGLRNALEKYHDSLQKASDRSTEQRRDKVAELKRRLSRR</sequence>
<dbReference type="InterPro" id="IPR038275">
    <property type="entry name" value="Nuf2_N_sf"/>
</dbReference>
<evidence type="ECO:0000256" key="9">
    <source>
        <dbReference type="ARBA" id="ARBA00023242"/>
    </source>
</evidence>
<evidence type="ECO:0000313" key="15">
    <source>
        <dbReference type="EMBL" id="KAG9483225.1"/>
    </source>
</evidence>
<evidence type="ECO:0000256" key="12">
    <source>
        <dbReference type="SAM" id="Coils"/>
    </source>
</evidence>
<evidence type="ECO:0000256" key="1">
    <source>
        <dbReference type="ARBA" id="ARBA00004123"/>
    </source>
</evidence>
<keyword evidence="10" id="KW-0131">Cell cycle</keyword>
<feature type="domain" description="Kinetochore protein Nuf2 N-terminal" evidence="14">
    <location>
        <begin position="4"/>
        <end position="145"/>
    </location>
</feature>
<keyword evidence="9" id="KW-0539">Nucleus</keyword>
<reference evidence="15" key="1">
    <citation type="thesis" date="2020" institute="ProQuest LLC" country="789 East Eisenhower Parkway, Ann Arbor, MI, USA">
        <title>Comparative Genomics and Chromosome Evolution.</title>
        <authorList>
            <person name="Mudd A.B."/>
        </authorList>
    </citation>
    <scope>NUCLEOTIDE SEQUENCE</scope>
    <source>
        <strain evidence="15">HN-11 Male</strain>
        <tissue evidence="15">Kidney and liver</tissue>
    </source>
</reference>
<accession>A0A8J6FAH6</accession>
<dbReference type="GO" id="GO:0044877">
    <property type="term" value="F:protein-containing complex binding"/>
    <property type="evidence" value="ECO:0007669"/>
    <property type="project" value="TreeGrafter"/>
</dbReference>
<dbReference type="Proteomes" id="UP000770717">
    <property type="component" value="Unassembled WGS sequence"/>
</dbReference>
<comment type="caution">
    <text evidence="15">The sequence shown here is derived from an EMBL/GenBank/DDBJ whole genome shotgun (WGS) entry which is preliminary data.</text>
</comment>
<keyword evidence="8 12" id="KW-0175">Coiled coil</keyword>
<dbReference type="GO" id="GO:0051383">
    <property type="term" value="P:kinetochore organization"/>
    <property type="evidence" value="ECO:0007669"/>
    <property type="project" value="TreeGrafter"/>
</dbReference>
<feature type="coiled-coil region" evidence="12">
    <location>
        <begin position="145"/>
        <end position="172"/>
    </location>
</feature>
<dbReference type="GO" id="GO:0007052">
    <property type="term" value="P:mitotic spindle organization"/>
    <property type="evidence" value="ECO:0007669"/>
    <property type="project" value="TreeGrafter"/>
</dbReference>
<keyword evidence="4" id="KW-0158">Chromosome</keyword>
<dbReference type="Pfam" id="PF03800">
    <property type="entry name" value="Nuf2"/>
    <property type="match status" value="1"/>
</dbReference>
<feature type="coiled-coil region" evidence="12">
    <location>
        <begin position="251"/>
        <end position="351"/>
    </location>
</feature>
<dbReference type="OrthoDB" id="8194677at2759"/>
<evidence type="ECO:0000313" key="16">
    <source>
        <dbReference type="Proteomes" id="UP000770717"/>
    </source>
</evidence>
<dbReference type="GO" id="GO:0031262">
    <property type="term" value="C:Ndc80 complex"/>
    <property type="evidence" value="ECO:0007669"/>
    <property type="project" value="InterPro"/>
</dbReference>
<evidence type="ECO:0000256" key="13">
    <source>
        <dbReference type="SAM" id="MobiDB-lite"/>
    </source>
</evidence>
<evidence type="ECO:0000256" key="2">
    <source>
        <dbReference type="ARBA" id="ARBA00004629"/>
    </source>
</evidence>
<dbReference type="GO" id="GO:0051301">
    <property type="term" value="P:cell division"/>
    <property type="evidence" value="ECO:0007669"/>
    <property type="project" value="UniProtKB-KW"/>
</dbReference>
<evidence type="ECO:0000256" key="6">
    <source>
        <dbReference type="ARBA" id="ARBA00022776"/>
    </source>
</evidence>
<comment type="similarity">
    <text evidence="3">Belongs to the NUF2 family.</text>
</comment>
<dbReference type="GO" id="GO:0051315">
    <property type="term" value="P:attachment of mitotic spindle microtubules to kinetochore"/>
    <property type="evidence" value="ECO:0007669"/>
    <property type="project" value="TreeGrafter"/>
</dbReference>
<evidence type="ECO:0000256" key="10">
    <source>
        <dbReference type="ARBA" id="ARBA00023306"/>
    </source>
</evidence>
<dbReference type="PANTHER" id="PTHR21650:SF2">
    <property type="entry name" value="KINETOCHORE PROTEIN NUF2"/>
    <property type="match status" value="1"/>
</dbReference>
<dbReference type="AlphaFoldDB" id="A0A8J6FAH6"/>
<dbReference type="InterPro" id="IPR005549">
    <property type="entry name" value="Kinetochore_Nuf2_N"/>
</dbReference>
<evidence type="ECO:0000256" key="3">
    <source>
        <dbReference type="ARBA" id="ARBA00005498"/>
    </source>
</evidence>
<dbReference type="PANTHER" id="PTHR21650">
    <property type="entry name" value="MEMBRALIN/KINETOCHORE PROTEIN NUF2"/>
    <property type="match status" value="1"/>
</dbReference>
<keyword evidence="5" id="KW-0132">Cell division</keyword>
<keyword evidence="7" id="KW-0995">Kinetochore</keyword>
<evidence type="ECO:0000259" key="14">
    <source>
        <dbReference type="Pfam" id="PF03800"/>
    </source>
</evidence>
<keyword evidence="6" id="KW-0498">Mitosis</keyword>
<evidence type="ECO:0000256" key="7">
    <source>
        <dbReference type="ARBA" id="ARBA00022838"/>
    </source>
</evidence>
<evidence type="ECO:0000256" key="5">
    <source>
        <dbReference type="ARBA" id="ARBA00022618"/>
    </source>
</evidence>
<organism evidence="15 16">
    <name type="scientific">Eleutherodactylus coqui</name>
    <name type="common">Puerto Rican coqui</name>
    <dbReference type="NCBI Taxonomy" id="57060"/>
    <lineage>
        <taxon>Eukaryota</taxon>
        <taxon>Metazoa</taxon>
        <taxon>Chordata</taxon>
        <taxon>Craniata</taxon>
        <taxon>Vertebrata</taxon>
        <taxon>Euteleostomi</taxon>
        <taxon>Amphibia</taxon>
        <taxon>Batrachia</taxon>
        <taxon>Anura</taxon>
        <taxon>Neobatrachia</taxon>
        <taxon>Hyloidea</taxon>
        <taxon>Eleutherodactylidae</taxon>
        <taxon>Eleutherodactylinae</taxon>
        <taxon>Eleutherodactylus</taxon>
        <taxon>Eleutherodactylus</taxon>
    </lineage>
</organism>
<evidence type="ECO:0000256" key="4">
    <source>
        <dbReference type="ARBA" id="ARBA00022454"/>
    </source>
</evidence>
<dbReference type="EMBL" id="WNTK01000005">
    <property type="protein sequence ID" value="KAG9483225.1"/>
    <property type="molecule type" value="Genomic_DNA"/>
</dbReference>
<gene>
    <name evidence="15" type="ORF">GDO78_009269</name>
</gene>
<dbReference type="GO" id="GO:0045132">
    <property type="term" value="P:meiotic chromosome segregation"/>
    <property type="evidence" value="ECO:0007669"/>
    <property type="project" value="TreeGrafter"/>
</dbReference>
<feature type="region of interest" description="Disordered" evidence="13">
    <location>
        <begin position="435"/>
        <end position="462"/>
    </location>
</feature>
<dbReference type="Gene3D" id="1.10.418.60">
    <property type="entry name" value="Ncd80 complex, Nuf2 subunit"/>
    <property type="match status" value="1"/>
</dbReference>
<dbReference type="GO" id="GO:0005634">
    <property type="term" value="C:nucleus"/>
    <property type="evidence" value="ECO:0007669"/>
    <property type="project" value="UniProtKB-SubCell"/>
</dbReference>